<protein>
    <submittedName>
        <fullName evidence="3">Nucleotide-binding universal stress protein, UspA family</fullName>
    </submittedName>
</protein>
<accession>A0A1M5CZM8</accession>
<feature type="domain" description="UspA" evidence="2">
    <location>
        <begin position="5"/>
        <end position="143"/>
    </location>
</feature>
<dbReference type="AlphaFoldDB" id="A0A1M5CZM8"/>
<keyword evidence="4" id="KW-1185">Reference proteome</keyword>
<dbReference type="RefSeq" id="WP_073002582.1">
    <property type="nucleotide sequence ID" value="NZ_FQUM01000006.1"/>
</dbReference>
<dbReference type="Pfam" id="PF00582">
    <property type="entry name" value="Usp"/>
    <property type="match status" value="1"/>
</dbReference>
<dbReference type="Proteomes" id="UP000184164">
    <property type="component" value="Unassembled WGS sequence"/>
</dbReference>
<dbReference type="InterPro" id="IPR006016">
    <property type="entry name" value="UspA"/>
</dbReference>
<dbReference type="Gene3D" id="3.40.50.620">
    <property type="entry name" value="HUPs"/>
    <property type="match status" value="2"/>
</dbReference>
<dbReference type="InterPro" id="IPR006015">
    <property type="entry name" value="Universal_stress_UspA"/>
</dbReference>
<name>A0A1M5CZM8_9BACT</name>
<dbReference type="OrthoDB" id="9788959at2"/>
<reference evidence="4" key="1">
    <citation type="submission" date="2016-11" db="EMBL/GenBank/DDBJ databases">
        <authorList>
            <person name="Varghese N."/>
            <person name="Submissions S."/>
        </authorList>
    </citation>
    <scope>NUCLEOTIDE SEQUENCE [LARGE SCALE GENOMIC DNA]</scope>
    <source>
        <strain evidence="4">DSM 26910</strain>
    </source>
</reference>
<proteinExistence type="inferred from homology"/>
<evidence type="ECO:0000259" key="2">
    <source>
        <dbReference type="Pfam" id="PF00582"/>
    </source>
</evidence>
<organism evidence="3 4">
    <name type="scientific">Mariniphaga anaerophila</name>
    <dbReference type="NCBI Taxonomy" id="1484053"/>
    <lineage>
        <taxon>Bacteria</taxon>
        <taxon>Pseudomonadati</taxon>
        <taxon>Bacteroidota</taxon>
        <taxon>Bacteroidia</taxon>
        <taxon>Marinilabiliales</taxon>
        <taxon>Prolixibacteraceae</taxon>
        <taxon>Mariniphaga</taxon>
    </lineage>
</organism>
<dbReference type="PANTHER" id="PTHR46268:SF6">
    <property type="entry name" value="UNIVERSAL STRESS PROTEIN UP12"/>
    <property type="match status" value="1"/>
</dbReference>
<evidence type="ECO:0000256" key="1">
    <source>
        <dbReference type="ARBA" id="ARBA00008791"/>
    </source>
</evidence>
<dbReference type="CDD" id="cd00293">
    <property type="entry name" value="USP-like"/>
    <property type="match status" value="2"/>
</dbReference>
<dbReference type="STRING" id="1484053.SAMN05444274_106330"/>
<dbReference type="SUPFAM" id="SSF52402">
    <property type="entry name" value="Adenine nucleotide alpha hydrolases-like"/>
    <property type="match status" value="2"/>
</dbReference>
<dbReference type="PANTHER" id="PTHR46268">
    <property type="entry name" value="STRESS RESPONSE PROTEIN NHAX"/>
    <property type="match status" value="1"/>
</dbReference>
<dbReference type="EMBL" id="FQUM01000006">
    <property type="protein sequence ID" value="SHF60085.1"/>
    <property type="molecule type" value="Genomic_DNA"/>
</dbReference>
<evidence type="ECO:0000313" key="3">
    <source>
        <dbReference type="EMBL" id="SHF60085.1"/>
    </source>
</evidence>
<comment type="similarity">
    <text evidence="1">Belongs to the universal stress protein A family.</text>
</comment>
<gene>
    <name evidence="3" type="ORF">SAMN05444274_106330</name>
</gene>
<dbReference type="PRINTS" id="PR01438">
    <property type="entry name" value="UNVRSLSTRESS"/>
</dbReference>
<dbReference type="InterPro" id="IPR014729">
    <property type="entry name" value="Rossmann-like_a/b/a_fold"/>
</dbReference>
<sequence>MRRKIKNILIPVDFEDTSVKAVRYSAKMTEKLNGNLLLLYVIHTPGLMAQFFSSGDYLVKITNQAKDKLQEIADEVKKEVPGVKINTRIELGKPYEKILEVADESGATMIVLGENHHSGDPEDDLGTTVYHVTLKAKIPVLTLKEDTSKMKDSIVVPLDLTKQTREQLLSALYYGLEYGATIHLVSAVVGGIKKTESRIYGKLKEAQETLEMNGLKCEIKLFDRSKIPPFKRVLEYAEDVDAGMILLMTHQEGYTYDNYIGAFAHHIMNMSKVPVFSIASLSKDPNFSPFFKTLVDPIGLFTYKKT</sequence>
<evidence type="ECO:0000313" key="4">
    <source>
        <dbReference type="Proteomes" id="UP000184164"/>
    </source>
</evidence>